<reference evidence="3" key="1">
    <citation type="journal article" date="2014" name="Proc. Natl. Acad. Sci. U.S.A.">
        <title>Extensive sampling of basidiomycete genomes demonstrates inadequacy of the white-rot/brown-rot paradigm for wood decay fungi.</title>
        <authorList>
            <person name="Riley R."/>
            <person name="Salamov A.A."/>
            <person name="Brown D.W."/>
            <person name="Nagy L.G."/>
            <person name="Floudas D."/>
            <person name="Held B.W."/>
            <person name="Levasseur A."/>
            <person name="Lombard V."/>
            <person name="Morin E."/>
            <person name="Otillar R."/>
            <person name="Lindquist E.A."/>
            <person name="Sun H."/>
            <person name="LaButti K.M."/>
            <person name="Schmutz J."/>
            <person name="Jabbour D."/>
            <person name="Luo H."/>
            <person name="Baker S.E."/>
            <person name="Pisabarro A.G."/>
            <person name="Walton J.D."/>
            <person name="Blanchette R.A."/>
            <person name="Henrissat B."/>
            <person name="Martin F."/>
            <person name="Cullen D."/>
            <person name="Hibbett D.S."/>
            <person name="Grigoriev I.V."/>
        </authorList>
    </citation>
    <scope>NUCLEOTIDE SEQUENCE [LARGE SCALE GENOMIC DNA]</scope>
    <source>
        <strain evidence="3">CBS 339.88</strain>
    </source>
</reference>
<evidence type="ECO:0000313" key="2">
    <source>
        <dbReference type="EMBL" id="KDR77004.1"/>
    </source>
</evidence>
<gene>
    <name evidence="2" type="ORF">GALMADRAFT_155693</name>
</gene>
<evidence type="ECO:0000256" key="1">
    <source>
        <dbReference type="SAM" id="Coils"/>
    </source>
</evidence>
<dbReference type="OrthoDB" id="5424209at2759"/>
<organism evidence="2 3">
    <name type="scientific">Galerina marginata (strain CBS 339.88)</name>
    <dbReference type="NCBI Taxonomy" id="685588"/>
    <lineage>
        <taxon>Eukaryota</taxon>
        <taxon>Fungi</taxon>
        <taxon>Dikarya</taxon>
        <taxon>Basidiomycota</taxon>
        <taxon>Agaricomycotina</taxon>
        <taxon>Agaricomycetes</taxon>
        <taxon>Agaricomycetidae</taxon>
        <taxon>Agaricales</taxon>
        <taxon>Agaricineae</taxon>
        <taxon>Strophariaceae</taxon>
        <taxon>Galerina</taxon>
    </lineage>
</organism>
<name>A0A067TAV5_GALM3</name>
<dbReference type="STRING" id="685588.A0A067TAV5"/>
<dbReference type="Proteomes" id="UP000027222">
    <property type="component" value="Unassembled WGS sequence"/>
</dbReference>
<dbReference type="EMBL" id="KL142377">
    <property type="protein sequence ID" value="KDR77004.1"/>
    <property type="molecule type" value="Genomic_DNA"/>
</dbReference>
<dbReference type="SUPFAM" id="SSF50494">
    <property type="entry name" value="Trypsin-like serine proteases"/>
    <property type="match status" value="1"/>
</dbReference>
<accession>A0A067TAV5</accession>
<dbReference type="AlphaFoldDB" id="A0A067TAV5"/>
<protein>
    <recommendedName>
        <fullName evidence="4">Peptidase S1 domain-containing protein</fullName>
    </recommendedName>
</protein>
<evidence type="ECO:0008006" key="4">
    <source>
        <dbReference type="Google" id="ProtNLM"/>
    </source>
</evidence>
<proteinExistence type="predicted"/>
<dbReference type="HOGENOM" id="CLU_024804_0_0_1"/>
<feature type="coiled-coil region" evidence="1">
    <location>
        <begin position="284"/>
        <end position="311"/>
    </location>
</feature>
<evidence type="ECO:0000313" key="3">
    <source>
        <dbReference type="Proteomes" id="UP000027222"/>
    </source>
</evidence>
<sequence length="546" mass="60097">MVTVNHTVPEPPTNAPYLPSVIEAKHYLYGFPSKPRLVARSNPDIWERPTGPEAYLKPKELIILGAHPLSVVWEDTIGPALDAYLLGQQVKVSVLNCFRIALAGEASLPPPPFVFVGVIRDSLLGQAGLDAALGCRSILVENGLDDVHVIIYESAFTRFKALYKPDLDGTNDPAAAMLQRFKFSTSLGLSISPAESPNVEGTGSFFFLDKAKPGVLFLLTARHVLFNPLKEENEDYFFHAGSNQAAGKVMFMGKAAFDSCCQNIEVMIDALMDDVNDFRSGLERVNVLEDRERAEREKTVLERKLAATTASIESYQNLLDDIRNWGDEGNRVIGHVTLSPRISVNYGDDGYTDDWAVIEIYPSMIGKLNFVGNIMDLSSLPRHKLKMSIKPHQSPPGNLPSFKYPLLRFSGTISDEEMFSPNTKFKHQDNDPVIMVIKNGGMSNLTVGRLNNIRAFVREYVNDQPGEMSKELCVLPRDHKSGPFSARGDSGSAVIDGIGRVCGIITGGDGSTDNNDCTFVTSINFLLKRLQSFGIDANIYPHPADL</sequence>
<dbReference type="InterPro" id="IPR009003">
    <property type="entry name" value="Peptidase_S1_PA"/>
</dbReference>
<keyword evidence="3" id="KW-1185">Reference proteome</keyword>
<keyword evidence="1" id="KW-0175">Coiled coil</keyword>